<gene>
    <name evidence="2" type="ORF">HW555_008855</name>
</gene>
<evidence type="ECO:0000313" key="2">
    <source>
        <dbReference type="EMBL" id="KAF9412711.1"/>
    </source>
</evidence>
<comment type="caution">
    <text evidence="2">The sequence shown here is derived from an EMBL/GenBank/DDBJ whole genome shotgun (WGS) entry which is preliminary data.</text>
</comment>
<keyword evidence="1" id="KW-0472">Membrane</keyword>
<feature type="transmembrane region" description="Helical" evidence="1">
    <location>
        <begin position="173"/>
        <end position="192"/>
    </location>
</feature>
<evidence type="ECO:0008006" key="4">
    <source>
        <dbReference type="Google" id="ProtNLM"/>
    </source>
</evidence>
<protein>
    <recommendedName>
        <fullName evidence="4">Gustatory receptor</fullName>
    </recommendedName>
</protein>
<proteinExistence type="predicted"/>
<name>A0A835L428_SPOEX</name>
<accession>A0A835L428</accession>
<dbReference type="Proteomes" id="UP000648187">
    <property type="component" value="Unassembled WGS sequence"/>
</dbReference>
<keyword evidence="1" id="KW-1133">Transmembrane helix</keyword>
<feature type="transmembrane region" description="Helical" evidence="1">
    <location>
        <begin position="34"/>
        <end position="56"/>
    </location>
</feature>
<dbReference type="AlphaFoldDB" id="A0A835L428"/>
<keyword evidence="1" id="KW-0812">Transmembrane</keyword>
<dbReference type="EMBL" id="JACKWZ010000180">
    <property type="protein sequence ID" value="KAF9412711.1"/>
    <property type="molecule type" value="Genomic_DNA"/>
</dbReference>
<feature type="transmembrane region" description="Helical" evidence="1">
    <location>
        <begin position="68"/>
        <end position="89"/>
    </location>
</feature>
<keyword evidence="3" id="KW-1185">Reference proteome</keyword>
<organism evidence="2 3">
    <name type="scientific">Spodoptera exigua</name>
    <name type="common">Beet armyworm</name>
    <name type="synonym">Noctua fulgens</name>
    <dbReference type="NCBI Taxonomy" id="7107"/>
    <lineage>
        <taxon>Eukaryota</taxon>
        <taxon>Metazoa</taxon>
        <taxon>Ecdysozoa</taxon>
        <taxon>Arthropoda</taxon>
        <taxon>Hexapoda</taxon>
        <taxon>Insecta</taxon>
        <taxon>Pterygota</taxon>
        <taxon>Neoptera</taxon>
        <taxon>Endopterygota</taxon>
        <taxon>Lepidoptera</taxon>
        <taxon>Glossata</taxon>
        <taxon>Ditrysia</taxon>
        <taxon>Noctuoidea</taxon>
        <taxon>Noctuidae</taxon>
        <taxon>Amphipyrinae</taxon>
        <taxon>Spodoptera</taxon>
    </lineage>
</organism>
<feature type="transmembrane region" description="Helical" evidence="1">
    <location>
        <begin position="95"/>
        <end position="117"/>
    </location>
</feature>
<sequence length="196" mass="22687">MSDYFISYVDSVNRVYERFGSDKIVSNSLNRLCIVTVLLIFLSIAFAILRAATVVIKFIRINDDVTPVGYTPFLFALIMAILYYILLTYQAGDQIITIVIVFYILYTTLSLVAGQWAHNEWQNFHRVSARLYNAMIILDAKDDEMRLIKDFIRVMKRHPLEIKLMSKIPAGMYILPTILTLTINYIIVMLQFNNIV</sequence>
<reference evidence="2" key="1">
    <citation type="submission" date="2020-08" db="EMBL/GenBank/DDBJ databases">
        <title>Spodoptera exigua strain:BAW_Kor-Di-RS1 Genome sequencing and assembly.</title>
        <authorList>
            <person name="Kim J."/>
            <person name="Nam H.Y."/>
            <person name="Kwon M."/>
            <person name="Choi J.H."/>
            <person name="Cho S.R."/>
            <person name="Kim G.-H."/>
        </authorList>
    </citation>
    <scope>NUCLEOTIDE SEQUENCE</scope>
    <source>
        <strain evidence="2">BAW_Kor-Di-RS1</strain>
        <tissue evidence="2">Whole-body</tissue>
    </source>
</reference>
<evidence type="ECO:0000256" key="1">
    <source>
        <dbReference type="SAM" id="Phobius"/>
    </source>
</evidence>
<evidence type="ECO:0000313" key="3">
    <source>
        <dbReference type="Proteomes" id="UP000648187"/>
    </source>
</evidence>